<dbReference type="AlphaFoldDB" id="A0A1T5PAN0"/>
<gene>
    <name evidence="4" type="ORF">SAMN05660461_5638</name>
</gene>
<feature type="domain" description="FecR protein" evidence="2">
    <location>
        <begin position="192"/>
        <end position="287"/>
    </location>
</feature>
<keyword evidence="5" id="KW-1185">Reference proteome</keyword>
<dbReference type="PANTHER" id="PTHR30273:SF2">
    <property type="entry name" value="PROTEIN FECR"/>
    <property type="match status" value="1"/>
</dbReference>
<evidence type="ECO:0000259" key="3">
    <source>
        <dbReference type="Pfam" id="PF16344"/>
    </source>
</evidence>
<dbReference type="GO" id="GO:0016989">
    <property type="term" value="F:sigma factor antagonist activity"/>
    <property type="evidence" value="ECO:0007669"/>
    <property type="project" value="TreeGrafter"/>
</dbReference>
<feature type="domain" description="Protein FecR C-terminal" evidence="3">
    <location>
        <begin position="330"/>
        <end position="396"/>
    </location>
</feature>
<feature type="transmembrane region" description="Helical" evidence="1">
    <location>
        <begin position="103"/>
        <end position="121"/>
    </location>
</feature>
<protein>
    <submittedName>
        <fullName evidence="4">FecR family protein</fullName>
    </submittedName>
</protein>
<dbReference type="EMBL" id="FUZZ01000005">
    <property type="protein sequence ID" value="SKD09746.1"/>
    <property type="molecule type" value="Genomic_DNA"/>
</dbReference>
<proteinExistence type="predicted"/>
<accession>A0A1T5PAN0</accession>
<dbReference type="InterPro" id="IPR012373">
    <property type="entry name" value="Ferrdict_sens_TM"/>
</dbReference>
<evidence type="ECO:0000313" key="4">
    <source>
        <dbReference type="EMBL" id="SKD09746.1"/>
    </source>
</evidence>
<dbReference type="Proteomes" id="UP000190166">
    <property type="component" value="Unassembled WGS sequence"/>
</dbReference>
<evidence type="ECO:0000313" key="5">
    <source>
        <dbReference type="Proteomes" id="UP000190166"/>
    </source>
</evidence>
<reference evidence="5" key="1">
    <citation type="submission" date="2017-02" db="EMBL/GenBank/DDBJ databases">
        <authorList>
            <person name="Varghese N."/>
            <person name="Submissions S."/>
        </authorList>
    </citation>
    <scope>NUCLEOTIDE SEQUENCE [LARGE SCALE GENOMIC DNA]</scope>
    <source>
        <strain evidence="5">DSM 18108</strain>
    </source>
</reference>
<dbReference type="InterPro" id="IPR006860">
    <property type="entry name" value="FecR"/>
</dbReference>
<evidence type="ECO:0000256" key="1">
    <source>
        <dbReference type="SAM" id="Phobius"/>
    </source>
</evidence>
<keyword evidence="1" id="KW-0812">Transmembrane</keyword>
<dbReference type="RefSeq" id="WP_079472891.1">
    <property type="nucleotide sequence ID" value="NZ_FUZZ01000005.1"/>
</dbReference>
<dbReference type="Gene3D" id="3.55.50.30">
    <property type="match status" value="1"/>
</dbReference>
<name>A0A1T5PAN0_9BACT</name>
<keyword evidence="1" id="KW-1133">Transmembrane helix</keyword>
<dbReference type="PANTHER" id="PTHR30273">
    <property type="entry name" value="PERIPLASMIC SIGNAL SENSOR AND SIGMA FACTOR ACTIVATOR FECR-RELATED"/>
    <property type="match status" value="1"/>
</dbReference>
<sequence length="398" mass="44398">MSITKNDLARRDKTYTVIQDDHIKQLLERYINDLSTEEERLQLLDIIDSRPEVDWYALLAPAFTEAGADKGFTPEKWQPVLDTILKYPPVEKTTRVVPLFRRWWSVAAMLAILLGAGWWFYRSGNTKVAPPVLAMADIPPGSNRAVLTLANGQEITLDSAHGNIVQHGNFKVNNDSGMLNYEGKANVAEYHTLSTPRGGQYKLQLPDGTNVWLNAASSISYPTAFTGRKRDVAITGEVYFEVAKDPGKPFNVQVNQMNITVLGTHFNINAYSDEPDAKTTLLEGAVKVSAGNQMKILAPGQQAQLEKNNTLSVIENVNVEDIIAWKNGYTVFENADIRTIMRQVSRWYNVDVVFEGNIPQRQFAGGISRKSSLAELLKVLEFANVNFVVEGKKIVVKP</sequence>
<dbReference type="Pfam" id="PF16344">
    <property type="entry name" value="FecR_C"/>
    <property type="match status" value="1"/>
</dbReference>
<dbReference type="STRING" id="393003.SAMN05660461_5638"/>
<dbReference type="InterPro" id="IPR032508">
    <property type="entry name" value="FecR_C"/>
</dbReference>
<organism evidence="4 5">
    <name type="scientific">Chitinophaga ginsengisegetis</name>
    <dbReference type="NCBI Taxonomy" id="393003"/>
    <lineage>
        <taxon>Bacteria</taxon>
        <taxon>Pseudomonadati</taxon>
        <taxon>Bacteroidota</taxon>
        <taxon>Chitinophagia</taxon>
        <taxon>Chitinophagales</taxon>
        <taxon>Chitinophagaceae</taxon>
        <taxon>Chitinophaga</taxon>
    </lineage>
</organism>
<dbReference type="FunFam" id="2.60.120.1440:FF:000001">
    <property type="entry name" value="Putative anti-sigma factor"/>
    <property type="match status" value="1"/>
</dbReference>
<keyword evidence="1" id="KW-0472">Membrane</keyword>
<dbReference type="Pfam" id="PF04773">
    <property type="entry name" value="FecR"/>
    <property type="match status" value="1"/>
</dbReference>
<evidence type="ECO:0000259" key="2">
    <source>
        <dbReference type="Pfam" id="PF04773"/>
    </source>
</evidence>
<dbReference type="Gene3D" id="2.60.120.1440">
    <property type="match status" value="1"/>
</dbReference>